<dbReference type="Pfam" id="PF05699">
    <property type="entry name" value="Dimer_Tnp_hAT"/>
    <property type="match status" value="1"/>
</dbReference>
<evidence type="ECO:0000313" key="4">
    <source>
        <dbReference type="Proteomes" id="UP000007819"/>
    </source>
</evidence>
<dbReference type="OrthoDB" id="6600697at2759"/>
<reference evidence="4" key="1">
    <citation type="submission" date="2010-06" db="EMBL/GenBank/DDBJ databases">
        <authorList>
            <person name="Jiang H."/>
            <person name="Abraham K."/>
            <person name="Ali S."/>
            <person name="Alsbrooks S.L."/>
            <person name="Anim B.N."/>
            <person name="Anosike U.S."/>
            <person name="Attaway T."/>
            <person name="Bandaranaike D.P."/>
            <person name="Battles P.K."/>
            <person name="Bell S.N."/>
            <person name="Bell A.V."/>
            <person name="Beltran B."/>
            <person name="Bickham C."/>
            <person name="Bustamante Y."/>
            <person name="Caleb T."/>
            <person name="Canada A."/>
            <person name="Cardenas V."/>
            <person name="Carter K."/>
            <person name="Chacko J."/>
            <person name="Chandrabose M.N."/>
            <person name="Chavez D."/>
            <person name="Chavez A."/>
            <person name="Chen L."/>
            <person name="Chu H.-S."/>
            <person name="Claassen K.J."/>
            <person name="Cockrell R."/>
            <person name="Collins M."/>
            <person name="Cooper J.A."/>
            <person name="Cree A."/>
            <person name="Curry S.M."/>
            <person name="Da Y."/>
            <person name="Dao M.D."/>
            <person name="Das B."/>
            <person name="Davila M.-L."/>
            <person name="Davy-Carroll L."/>
            <person name="Denson S."/>
            <person name="Dinh H."/>
            <person name="Ebong V.E."/>
            <person name="Edwards J.R."/>
            <person name="Egan A."/>
            <person name="El-Daye J."/>
            <person name="Escobedo L."/>
            <person name="Fernandez S."/>
            <person name="Fernando P.R."/>
            <person name="Flagg N."/>
            <person name="Forbes L.D."/>
            <person name="Fowler R.G."/>
            <person name="Fu Q."/>
            <person name="Gabisi R.A."/>
            <person name="Ganer J."/>
            <person name="Garbino Pronczuk A."/>
            <person name="Garcia R.M."/>
            <person name="Garner T."/>
            <person name="Garrett T.E."/>
            <person name="Gonzalez D.A."/>
            <person name="Hamid H."/>
            <person name="Hawkins E.S."/>
            <person name="Hirani K."/>
            <person name="Hogues M.E."/>
            <person name="Hollins B."/>
            <person name="Hsiao C.-H."/>
            <person name="Jabil R."/>
            <person name="James M.L."/>
            <person name="Jhangiani S.N."/>
            <person name="Johnson B."/>
            <person name="Johnson Q."/>
            <person name="Joshi V."/>
            <person name="Kalu J.B."/>
            <person name="Kam C."/>
            <person name="Kashfia A."/>
            <person name="Keebler J."/>
            <person name="Kisamo H."/>
            <person name="Kovar C.L."/>
            <person name="Lago L.A."/>
            <person name="Lai C.-Y."/>
            <person name="Laidlaw J."/>
            <person name="Lara F."/>
            <person name="Le T.-K."/>
            <person name="Lee S.L."/>
            <person name="Legall F.H."/>
            <person name="Lemon S.J."/>
            <person name="Lewis L.R."/>
            <person name="Li B."/>
            <person name="Liu Y."/>
            <person name="Liu Y.-S."/>
            <person name="Lopez J."/>
            <person name="Lozado R.J."/>
            <person name="Lu J."/>
            <person name="Madu R.C."/>
            <person name="Maheshwari M."/>
            <person name="Maheshwari R."/>
            <person name="Malloy K."/>
            <person name="Martinez E."/>
            <person name="Mathew T."/>
            <person name="Mercado I.C."/>
            <person name="Mercado C."/>
            <person name="Meyer B."/>
            <person name="Montgomery K."/>
            <person name="Morgan M.B."/>
            <person name="Munidasa M."/>
            <person name="Nazareth L.V."/>
            <person name="Nelson J."/>
            <person name="Ng B.M."/>
            <person name="Nguyen N.B."/>
            <person name="Nguyen P.Q."/>
            <person name="Nguyen T."/>
            <person name="Obregon M."/>
            <person name="Okwuonu G.O."/>
            <person name="Onwere C.G."/>
            <person name="Orozco G."/>
            <person name="Parra A."/>
            <person name="Patel S."/>
            <person name="Patil S."/>
            <person name="Perez A."/>
            <person name="Perez Y."/>
            <person name="Pham C."/>
            <person name="Primus E.L."/>
            <person name="Pu L.-L."/>
            <person name="Puazo M."/>
            <person name="Qin X."/>
            <person name="Quiroz J.B."/>
            <person name="Reese J."/>
            <person name="Richards S."/>
            <person name="Rives C.M."/>
            <person name="Robberts R."/>
            <person name="Ruiz S.J."/>
            <person name="Ruiz M.J."/>
            <person name="Santibanez J."/>
            <person name="Schneider B.W."/>
            <person name="Sisson I."/>
            <person name="Smith M."/>
            <person name="Sodergren E."/>
            <person name="Song X.-Z."/>
            <person name="Song B.B."/>
            <person name="Summersgill H."/>
            <person name="Thelus R."/>
            <person name="Thornton R.D."/>
            <person name="Trejos Z.Y."/>
            <person name="Usmani K."/>
            <person name="Vattathil S."/>
            <person name="Villasana D."/>
            <person name="Walker D.L."/>
            <person name="Wang S."/>
            <person name="Wang K."/>
            <person name="White C.S."/>
            <person name="Williams A.C."/>
            <person name="Williamson J."/>
            <person name="Wilson K."/>
            <person name="Woghiren I.O."/>
            <person name="Woodworth J.R."/>
            <person name="Worley K.C."/>
            <person name="Wright R.A."/>
            <person name="Wu W."/>
            <person name="Young L."/>
            <person name="Zhang L."/>
            <person name="Zhang J."/>
            <person name="Zhu Y."/>
            <person name="Muzny D.M."/>
            <person name="Weinstock G."/>
            <person name="Gibbs R.A."/>
        </authorList>
    </citation>
    <scope>NUCLEOTIDE SEQUENCE [LARGE SCALE GENOMIC DNA]</scope>
    <source>
        <strain evidence="4">LSR1</strain>
    </source>
</reference>
<dbReference type="RefSeq" id="XP_016657301.1">
    <property type="nucleotide sequence ID" value="XM_016801812.2"/>
</dbReference>
<name>A0A8R2D280_ACYPI</name>
<dbReference type="KEGG" id="api:107882835"/>
<proteinExistence type="predicted"/>
<sequence length="223" mass="25391">MEKKNLKGGAEKARLKRAALLKQAANNPKQMKLFHFSSILSVNKTETIIVSDSETTSENVILDAVIQPLNKPNRLSYDSNDDSSHEEDDENNDNLYELNTDIRTGCDKAMRKNNNNGHNRDSCLLCVHKLIYSLNMHSPLYANLFTAIEFVLTLSVSQVNCERVFSKLKIIKNRLRSSLGNEHLEAFILMTVEREILDEIEFEDILEIVKSSSPLMSKLLSKY</sequence>
<feature type="compositionally biased region" description="Acidic residues" evidence="1">
    <location>
        <begin position="79"/>
        <end position="92"/>
    </location>
</feature>
<organism evidence="3 4">
    <name type="scientific">Acyrthosiphon pisum</name>
    <name type="common">Pea aphid</name>
    <dbReference type="NCBI Taxonomy" id="7029"/>
    <lineage>
        <taxon>Eukaryota</taxon>
        <taxon>Metazoa</taxon>
        <taxon>Ecdysozoa</taxon>
        <taxon>Arthropoda</taxon>
        <taxon>Hexapoda</taxon>
        <taxon>Insecta</taxon>
        <taxon>Pterygota</taxon>
        <taxon>Neoptera</taxon>
        <taxon>Paraneoptera</taxon>
        <taxon>Hemiptera</taxon>
        <taxon>Sternorrhyncha</taxon>
        <taxon>Aphidomorpha</taxon>
        <taxon>Aphidoidea</taxon>
        <taxon>Aphididae</taxon>
        <taxon>Macrosiphini</taxon>
        <taxon>Acyrthosiphon</taxon>
    </lineage>
</organism>
<protein>
    <recommendedName>
        <fullName evidence="2">HAT C-terminal dimerisation domain-containing protein</fullName>
    </recommendedName>
</protein>
<dbReference type="AlphaFoldDB" id="A0A8R2D280"/>
<dbReference type="GeneID" id="107882835"/>
<feature type="domain" description="HAT C-terminal dimerisation" evidence="2">
    <location>
        <begin position="137"/>
        <end position="189"/>
    </location>
</feature>
<accession>A0A8R2D280</accession>
<dbReference type="PANTHER" id="PTHR46880:SF5">
    <property type="entry name" value="DUF4371 DOMAIN-CONTAINING PROTEIN"/>
    <property type="match status" value="1"/>
</dbReference>
<evidence type="ECO:0000256" key="1">
    <source>
        <dbReference type="SAM" id="MobiDB-lite"/>
    </source>
</evidence>
<evidence type="ECO:0000259" key="2">
    <source>
        <dbReference type="Pfam" id="PF05699"/>
    </source>
</evidence>
<reference evidence="3" key="2">
    <citation type="submission" date="2022-06" db="UniProtKB">
        <authorList>
            <consortium name="EnsemblMetazoa"/>
        </authorList>
    </citation>
    <scope>IDENTIFICATION</scope>
</reference>
<evidence type="ECO:0000313" key="3">
    <source>
        <dbReference type="EnsemblMetazoa" id="XP_016657301.1"/>
    </source>
</evidence>
<dbReference type="EnsemblMetazoa" id="XM_016801812.2">
    <property type="protein sequence ID" value="XP_016657301.1"/>
    <property type="gene ID" value="LOC107882835"/>
</dbReference>
<dbReference type="PANTHER" id="PTHR46880">
    <property type="entry name" value="RAS-ASSOCIATING DOMAIN-CONTAINING PROTEIN"/>
    <property type="match status" value="1"/>
</dbReference>
<dbReference type="Proteomes" id="UP000007819">
    <property type="component" value="Chromosome X"/>
</dbReference>
<keyword evidence="4" id="KW-1185">Reference proteome</keyword>
<feature type="region of interest" description="Disordered" evidence="1">
    <location>
        <begin position="73"/>
        <end position="96"/>
    </location>
</feature>
<dbReference type="InterPro" id="IPR008906">
    <property type="entry name" value="HATC_C_dom"/>
</dbReference>
<dbReference type="GO" id="GO:0046983">
    <property type="term" value="F:protein dimerization activity"/>
    <property type="evidence" value="ECO:0007669"/>
    <property type="project" value="InterPro"/>
</dbReference>